<evidence type="ECO:0000313" key="3">
    <source>
        <dbReference type="Proteomes" id="UP000838756"/>
    </source>
</evidence>
<sequence length="95" mass="11127">MRLFVIAIVWICNFFVATFSDNALLKLFKFSFLYGLFSTAFVLIFLMFSTKYTTKAFYDIMNIRDGFNVAMNHLHYYITESAFQTAGRVTTNRQT</sequence>
<feature type="transmembrane region" description="Helical" evidence="1">
    <location>
        <begin position="30"/>
        <end position="48"/>
    </location>
</feature>
<keyword evidence="3" id="KW-1185">Reference proteome</keyword>
<evidence type="ECO:0000256" key="1">
    <source>
        <dbReference type="SAM" id="Phobius"/>
    </source>
</evidence>
<accession>A0A8S4QW16</accession>
<dbReference type="AlphaFoldDB" id="A0A8S4QW16"/>
<keyword evidence="1" id="KW-0472">Membrane</keyword>
<organism evidence="2 3">
    <name type="scientific">Pararge aegeria aegeria</name>
    <dbReference type="NCBI Taxonomy" id="348720"/>
    <lineage>
        <taxon>Eukaryota</taxon>
        <taxon>Metazoa</taxon>
        <taxon>Ecdysozoa</taxon>
        <taxon>Arthropoda</taxon>
        <taxon>Hexapoda</taxon>
        <taxon>Insecta</taxon>
        <taxon>Pterygota</taxon>
        <taxon>Neoptera</taxon>
        <taxon>Endopterygota</taxon>
        <taxon>Lepidoptera</taxon>
        <taxon>Glossata</taxon>
        <taxon>Ditrysia</taxon>
        <taxon>Papilionoidea</taxon>
        <taxon>Nymphalidae</taxon>
        <taxon>Satyrinae</taxon>
        <taxon>Satyrini</taxon>
        <taxon>Parargina</taxon>
        <taxon>Pararge</taxon>
    </lineage>
</organism>
<keyword evidence="1" id="KW-0812">Transmembrane</keyword>
<gene>
    <name evidence="2" type="primary">jg8099</name>
    <name evidence="2" type="ORF">PAEG_LOCUS5596</name>
</gene>
<protein>
    <submittedName>
        <fullName evidence="2">Jg8099 protein</fullName>
    </submittedName>
</protein>
<evidence type="ECO:0000313" key="2">
    <source>
        <dbReference type="EMBL" id="CAH2217714.1"/>
    </source>
</evidence>
<dbReference type="Proteomes" id="UP000838756">
    <property type="component" value="Unassembled WGS sequence"/>
</dbReference>
<dbReference type="EMBL" id="CAKXAJ010018427">
    <property type="protein sequence ID" value="CAH2217714.1"/>
    <property type="molecule type" value="Genomic_DNA"/>
</dbReference>
<keyword evidence="1" id="KW-1133">Transmembrane helix</keyword>
<name>A0A8S4QW16_9NEOP</name>
<comment type="caution">
    <text evidence="2">The sequence shown here is derived from an EMBL/GenBank/DDBJ whole genome shotgun (WGS) entry which is preliminary data.</text>
</comment>
<dbReference type="OrthoDB" id="7427406at2759"/>
<proteinExistence type="predicted"/>
<reference evidence="2" key="1">
    <citation type="submission" date="2022-03" db="EMBL/GenBank/DDBJ databases">
        <authorList>
            <person name="Lindestad O."/>
        </authorList>
    </citation>
    <scope>NUCLEOTIDE SEQUENCE</scope>
</reference>